<reference evidence="1" key="1">
    <citation type="submission" date="2018-05" db="EMBL/GenBank/DDBJ databases">
        <authorList>
            <person name="Lanie J.A."/>
            <person name="Ng W.-L."/>
            <person name="Kazmierczak K.M."/>
            <person name="Andrzejewski T.M."/>
            <person name="Davidsen T.M."/>
            <person name="Wayne K.J."/>
            <person name="Tettelin H."/>
            <person name="Glass J.I."/>
            <person name="Rusch D."/>
            <person name="Podicherti R."/>
            <person name="Tsui H.-C.T."/>
            <person name="Winkler M.E."/>
        </authorList>
    </citation>
    <scope>NUCLEOTIDE SEQUENCE</scope>
</reference>
<protein>
    <submittedName>
        <fullName evidence="1">Uncharacterized protein</fullName>
    </submittedName>
</protein>
<dbReference type="AlphaFoldDB" id="A0A382UFG5"/>
<proteinExistence type="predicted"/>
<dbReference type="EMBL" id="UINC01143829">
    <property type="protein sequence ID" value="SVD32980.1"/>
    <property type="molecule type" value="Genomic_DNA"/>
</dbReference>
<organism evidence="1">
    <name type="scientific">marine metagenome</name>
    <dbReference type="NCBI Taxonomy" id="408172"/>
    <lineage>
        <taxon>unclassified sequences</taxon>
        <taxon>metagenomes</taxon>
        <taxon>ecological metagenomes</taxon>
    </lineage>
</organism>
<gene>
    <name evidence="1" type="ORF">METZ01_LOCUS385834</name>
</gene>
<name>A0A382UFG5_9ZZZZ</name>
<feature type="non-terminal residue" evidence="1">
    <location>
        <position position="48"/>
    </location>
</feature>
<dbReference type="PROSITE" id="PS51257">
    <property type="entry name" value="PROKAR_LIPOPROTEIN"/>
    <property type="match status" value="1"/>
</dbReference>
<evidence type="ECO:0000313" key="1">
    <source>
        <dbReference type="EMBL" id="SVD32980.1"/>
    </source>
</evidence>
<accession>A0A382UFG5</accession>
<sequence>MSSFRNNLNLILLLQPLILITSCGQEAELSNKSTPRYTMMEGSSCFNS</sequence>